<name>A0AAC8XJ78_9ALTE</name>
<feature type="transmembrane region" description="Helical" evidence="1">
    <location>
        <begin position="12"/>
        <end position="30"/>
    </location>
</feature>
<sequence>MQESDGWEIGQNWVSVGLMAVSVIAALFFYQERKFDQLEMERDSLIAEMTPEQIRKVYSDLDDYYDAKSRNGAYD</sequence>
<proteinExistence type="predicted"/>
<dbReference type="Proteomes" id="UP000061468">
    <property type="component" value="Chromosome"/>
</dbReference>
<reference evidence="2 3" key="1">
    <citation type="submission" date="2015-12" db="EMBL/GenBank/DDBJ databases">
        <title>Intraspecies pangenome expansion in the marine bacterium Alteromonas.</title>
        <authorList>
            <person name="Lopez-Perez M."/>
            <person name="Rodriguez-Valera F."/>
        </authorList>
    </citation>
    <scope>NUCLEOTIDE SEQUENCE [LARGE SCALE GENOMIC DNA]</scope>
    <source>
        <strain evidence="2 3">UM8</strain>
    </source>
</reference>
<organism evidence="2 3">
    <name type="scientific">Alteromonas mediterranea</name>
    <dbReference type="NCBI Taxonomy" id="314275"/>
    <lineage>
        <taxon>Bacteria</taxon>
        <taxon>Pseudomonadati</taxon>
        <taxon>Pseudomonadota</taxon>
        <taxon>Gammaproteobacteria</taxon>
        <taxon>Alteromonadales</taxon>
        <taxon>Alteromonadaceae</taxon>
        <taxon>Alteromonas/Salinimonas group</taxon>
        <taxon>Alteromonas</taxon>
    </lineage>
</organism>
<evidence type="ECO:0000313" key="3">
    <source>
        <dbReference type="Proteomes" id="UP000061468"/>
    </source>
</evidence>
<keyword evidence="1" id="KW-0812">Transmembrane</keyword>
<gene>
    <name evidence="2" type="ORF">AV942_08530</name>
</gene>
<dbReference type="EMBL" id="CP013928">
    <property type="protein sequence ID" value="AMJ78332.1"/>
    <property type="molecule type" value="Genomic_DNA"/>
</dbReference>
<keyword evidence="1" id="KW-1133">Transmembrane helix</keyword>
<keyword evidence="1" id="KW-0472">Membrane</keyword>
<evidence type="ECO:0000313" key="2">
    <source>
        <dbReference type="EMBL" id="AMJ78332.1"/>
    </source>
</evidence>
<dbReference type="RefSeq" id="WP_015066967.1">
    <property type="nucleotide sequence ID" value="NZ_CP013928.1"/>
</dbReference>
<dbReference type="AlphaFoldDB" id="A0AAC8XJ78"/>
<accession>A0AAC8XJ78</accession>
<protein>
    <submittedName>
        <fullName evidence="2">Uncharacterized protein</fullName>
    </submittedName>
</protein>
<evidence type="ECO:0000256" key="1">
    <source>
        <dbReference type="SAM" id="Phobius"/>
    </source>
</evidence>